<organism evidence="2 3">
    <name type="scientific">Mycena pura</name>
    <dbReference type="NCBI Taxonomy" id="153505"/>
    <lineage>
        <taxon>Eukaryota</taxon>
        <taxon>Fungi</taxon>
        <taxon>Dikarya</taxon>
        <taxon>Basidiomycota</taxon>
        <taxon>Agaricomycotina</taxon>
        <taxon>Agaricomycetes</taxon>
        <taxon>Agaricomycetidae</taxon>
        <taxon>Agaricales</taxon>
        <taxon>Marasmiineae</taxon>
        <taxon>Mycenaceae</taxon>
        <taxon>Mycena</taxon>
    </lineage>
</organism>
<sequence>MPLQSTPSKSGVYLIKVFTQDLYIESVPQGESTASTPWLRLASPTGHKKQQWVLTQSSSNSDEWTIVSAVDSAGLVYKKTGQTYRGHGYPYPGGSSISWKIVNYGQFSKISAPSNGRDVFDSQYRSQKDDAVHFWQPLDQFDAPFQCFVFEFIGDIPGAEDMKTNTQILTEPSDTDSYDIIFERGFEHLMEHHGLVEVLDKIDSISKAIAAFERAYTIFPNDRPLVNLANCLFRRYELDPVCYRDDLDAAIGKQRQGVALQKEANIVSLNNLGNMLRCRFDSYTRAESESDLNEALGVYERVMIRYLENPNISLLATRSRGELLLAHRGAPAALGTYKYTMDIIPHLSSAGRKLLQRFNWLPNVRECVESAVAAAIATGELELALEWFEQGRCVVWFQIMRSRMSLDDLREVDPTLADSVGDVLQQLSVAEARLEGITGQSIQTPGRDKIYEKGRNLASRLEELIRQVRRLDGFQDFMEHKPTGELRAAAIRGPVIAINVSQARCDALVLVHGSTEIIHVPLPRLTREKAIEMKKCLQGCLQSAGRLARKLVLSGSGSDASEMGHELTQLWLLVVEPILSKIGYLDSPHSHETRRVVWCPSGPLCFLPLHAAGIYSGLGVGKTVRVGASAKAIDLVASSYVPSISSLLEAAQKPRSILAVSQPATPNLNPIPATVEEILGVQDIVGTERLKWLNGEEAKISAVLELLRSEEYSWLHLACHGVQNMLQSAFMLHDGRLDLREIMHLSIGQKELAILSACETAAGDDGSPEEGLHLSAGMLMAGYKNVVGTMWSVGDKDAPIVMKELYSCLLDKTPKAKVSIAHALHMAVKALRTEVGEKNFLQWVPFIHVGM</sequence>
<dbReference type="EMBL" id="JARJCW010000037">
    <property type="protein sequence ID" value="KAJ7207142.1"/>
    <property type="molecule type" value="Genomic_DNA"/>
</dbReference>
<accession>A0AAD6VC90</accession>
<comment type="caution">
    <text evidence="2">The sequence shown here is derived from an EMBL/GenBank/DDBJ whole genome shotgun (WGS) entry which is preliminary data.</text>
</comment>
<keyword evidence="3" id="KW-1185">Reference proteome</keyword>
<reference evidence="2" key="1">
    <citation type="submission" date="2023-03" db="EMBL/GenBank/DDBJ databases">
        <title>Massive genome expansion in bonnet fungi (Mycena s.s.) driven by repeated elements and novel gene families across ecological guilds.</title>
        <authorList>
            <consortium name="Lawrence Berkeley National Laboratory"/>
            <person name="Harder C.B."/>
            <person name="Miyauchi S."/>
            <person name="Viragh M."/>
            <person name="Kuo A."/>
            <person name="Thoen E."/>
            <person name="Andreopoulos B."/>
            <person name="Lu D."/>
            <person name="Skrede I."/>
            <person name="Drula E."/>
            <person name="Henrissat B."/>
            <person name="Morin E."/>
            <person name="Kohler A."/>
            <person name="Barry K."/>
            <person name="LaButti K."/>
            <person name="Morin E."/>
            <person name="Salamov A."/>
            <person name="Lipzen A."/>
            <person name="Mereny Z."/>
            <person name="Hegedus B."/>
            <person name="Baldrian P."/>
            <person name="Stursova M."/>
            <person name="Weitz H."/>
            <person name="Taylor A."/>
            <person name="Grigoriev I.V."/>
            <person name="Nagy L.G."/>
            <person name="Martin F."/>
            <person name="Kauserud H."/>
        </authorList>
    </citation>
    <scope>NUCLEOTIDE SEQUENCE</scope>
    <source>
        <strain evidence="2">9144</strain>
    </source>
</reference>
<dbReference type="Proteomes" id="UP001219525">
    <property type="component" value="Unassembled WGS sequence"/>
</dbReference>
<dbReference type="InterPro" id="IPR011990">
    <property type="entry name" value="TPR-like_helical_dom_sf"/>
</dbReference>
<dbReference type="Gene3D" id="1.25.40.10">
    <property type="entry name" value="Tetratricopeptide repeat domain"/>
    <property type="match status" value="1"/>
</dbReference>
<dbReference type="SUPFAM" id="SSF50370">
    <property type="entry name" value="Ricin B-like lectins"/>
    <property type="match status" value="1"/>
</dbReference>
<dbReference type="AlphaFoldDB" id="A0AAD6VC90"/>
<dbReference type="SUPFAM" id="SSF48452">
    <property type="entry name" value="TPR-like"/>
    <property type="match status" value="1"/>
</dbReference>
<feature type="domain" description="CHAT" evidence="1">
    <location>
        <begin position="567"/>
        <end position="850"/>
    </location>
</feature>
<evidence type="ECO:0000259" key="1">
    <source>
        <dbReference type="Pfam" id="PF12770"/>
    </source>
</evidence>
<name>A0AAD6VC90_9AGAR</name>
<evidence type="ECO:0000313" key="2">
    <source>
        <dbReference type="EMBL" id="KAJ7207142.1"/>
    </source>
</evidence>
<evidence type="ECO:0000313" key="3">
    <source>
        <dbReference type="Proteomes" id="UP001219525"/>
    </source>
</evidence>
<gene>
    <name evidence="2" type="ORF">GGX14DRAFT_500143</name>
</gene>
<dbReference type="Pfam" id="PF12770">
    <property type="entry name" value="CHAT"/>
    <property type="match status" value="1"/>
</dbReference>
<dbReference type="InterPro" id="IPR024983">
    <property type="entry name" value="CHAT_dom"/>
</dbReference>
<dbReference type="InterPro" id="IPR035992">
    <property type="entry name" value="Ricin_B-like_lectins"/>
</dbReference>
<proteinExistence type="predicted"/>
<protein>
    <submittedName>
        <fullName evidence="2">CHAT domain-containing protein</fullName>
    </submittedName>
</protein>